<dbReference type="AlphaFoldDB" id="A0A1F6XWC6"/>
<evidence type="ECO:0008006" key="4">
    <source>
        <dbReference type="Google" id="ProtNLM"/>
    </source>
</evidence>
<dbReference type="GO" id="GO:0009052">
    <property type="term" value="P:pentose-phosphate shunt, non-oxidative branch"/>
    <property type="evidence" value="ECO:0007669"/>
    <property type="project" value="TreeGrafter"/>
</dbReference>
<gene>
    <name evidence="2" type="ORF">A3H53_02180</name>
</gene>
<dbReference type="GO" id="GO:0019316">
    <property type="term" value="P:D-allose catabolic process"/>
    <property type="evidence" value="ECO:0007669"/>
    <property type="project" value="TreeGrafter"/>
</dbReference>
<dbReference type="Gene3D" id="3.40.1400.10">
    <property type="entry name" value="Sugar-phosphate isomerase, RpiB/LacA/LacB"/>
    <property type="match status" value="1"/>
</dbReference>
<dbReference type="PANTHER" id="PTHR30345">
    <property type="entry name" value="RIBOSE-5-PHOSPHATE ISOMERASE B"/>
    <property type="match status" value="1"/>
</dbReference>
<proteinExistence type="inferred from homology"/>
<name>A0A1F6XWC6_9BACT</name>
<comment type="caution">
    <text evidence="2">The sequence shown here is derived from an EMBL/GenBank/DDBJ whole genome shotgun (WGS) entry which is preliminary data.</text>
</comment>
<dbReference type="Proteomes" id="UP000176479">
    <property type="component" value="Unassembled WGS sequence"/>
</dbReference>
<dbReference type="PIRSF" id="PIRSF005384">
    <property type="entry name" value="RpiB_LacA_B"/>
    <property type="match status" value="1"/>
</dbReference>
<dbReference type="NCBIfam" id="NF004051">
    <property type="entry name" value="PRK05571.1"/>
    <property type="match status" value="1"/>
</dbReference>
<dbReference type="InterPro" id="IPR036569">
    <property type="entry name" value="RpiB_LacA_LacB_sf"/>
</dbReference>
<evidence type="ECO:0000256" key="1">
    <source>
        <dbReference type="ARBA" id="ARBA00008754"/>
    </source>
</evidence>
<sequence length="147" mass="16191">MMIYIASDHRGFILKQSVNALLARLGYEYEDLGPFDDKSVDYPDYAKSVGEKVVASQDNRGILICGSGIGVCIAVNKIKGIRAGTMASLGQTKASVADEDTNVLCLSADYVKEEINLEIVKTFLETRFSGEERHVRRVGKITELEKL</sequence>
<dbReference type="PANTHER" id="PTHR30345:SF0">
    <property type="entry name" value="DNA DAMAGE-REPAIR_TOLERATION PROTEIN DRT102"/>
    <property type="match status" value="1"/>
</dbReference>
<dbReference type="SUPFAM" id="SSF89623">
    <property type="entry name" value="Ribose/Galactose isomerase RpiB/AlsB"/>
    <property type="match status" value="1"/>
</dbReference>
<reference evidence="2 3" key="1">
    <citation type="journal article" date="2016" name="Nat. Commun.">
        <title>Thousands of microbial genomes shed light on interconnected biogeochemical processes in an aquifer system.</title>
        <authorList>
            <person name="Anantharaman K."/>
            <person name="Brown C.T."/>
            <person name="Hug L.A."/>
            <person name="Sharon I."/>
            <person name="Castelle C.J."/>
            <person name="Probst A.J."/>
            <person name="Thomas B.C."/>
            <person name="Singh A."/>
            <person name="Wilkins M.J."/>
            <person name="Karaoz U."/>
            <person name="Brodie E.L."/>
            <person name="Williams K.H."/>
            <person name="Hubbard S.S."/>
            <person name="Banfield J.F."/>
        </authorList>
    </citation>
    <scope>NUCLEOTIDE SEQUENCE [LARGE SCALE GENOMIC DNA]</scope>
</reference>
<organism evidence="2 3">
    <name type="scientific">Candidatus Nomurabacteria bacterium RIFCSPLOWO2_02_FULL_40_10</name>
    <dbReference type="NCBI Taxonomy" id="1801786"/>
    <lineage>
        <taxon>Bacteria</taxon>
        <taxon>Candidatus Nomuraibacteriota</taxon>
    </lineage>
</organism>
<dbReference type="Pfam" id="PF02502">
    <property type="entry name" value="LacAB_rpiB"/>
    <property type="match status" value="1"/>
</dbReference>
<comment type="similarity">
    <text evidence="1">Belongs to the LacAB/RpiB family.</text>
</comment>
<dbReference type="InterPro" id="IPR003500">
    <property type="entry name" value="RpiB_LacA_LacB"/>
</dbReference>
<protein>
    <recommendedName>
        <fullName evidence="4">Ribose 5-phosphate isomerase B</fullName>
    </recommendedName>
</protein>
<accession>A0A1F6XWC6</accession>
<evidence type="ECO:0000313" key="3">
    <source>
        <dbReference type="Proteomes" id="UP000176479"/>
    </source>
</evidence>
<dbReference type="NCBIfam" id="TIGR00689">
    <property type="entry name" value="rpiB_lacA_lacB"/>
    <property type="match status" value="1"/>
</dbReference>
<evidence type="ECO:0000313" key="2">
    <source>
        <dbReference type="EMBL" id="OGI98435.1"/>
    </source>
</evidence>
<dbReference type="GO" id="GO:0004751">
    <property type="term" value="F:ribose-5-phosphate isomerase activity"/>
    <property type="evidence" value="ECO:0007669"/>
    <property type="project" value="TreeGrafter"/>
</dbReference>
<dbReference type="EMBL" id="MFVK01000034">
    <property type="protein sequence ID" value="OGI98435.1"/>
    <property type="molecule type" value="Genomic_DNA"/>
</dbReference>